<dbReference type="PANTHER" id="PTHR24249:SF411">
    <property type="entry name" value="G-PROTEIN COUPLED RECEPTORS FAMILY 1 PROFILE DOMAIN-CONTAINING PROTEIN"/>
    <property type="match status" value="1"/>
</dbReference>
<dbReference type="Pfam" id="PF00001">
    <property type="entry name" value="7tm_1"/>
    <property type="match status" value="1"/>
</dbReference>
<evidence type="ECO:0000256" key="8">
    <source>
        <dbReference type="ARBA" id="ARBA00023224"/>
    </source>
</evidence>
<dbReference type="EMBL" id="CAXITT010000717">
    <property type="protein sequence ID" value="CAL1545510.1"/>
    <property type="molecule type" value="Genomic_DNA"/>
</dbReference>
<dbReference type="Gene3D" id="1.20.1070.10">
    <property type="entry name" value="Rhodopsin 7-helix transmembrane proteins"/>
    <property type="match status" value="1"/>
</dbReference>
<dbReference type="PROSITE" id="PS50262">
    <property type="entry name" value="G_PROTEIN_RECEP_F1_2"/>
    <property type="match status" value="1"/>
</dbReference>
<dbReference type="GO" id="GO:0004930">
    <property type="term" value="F:G protein-coupled receptor activity"/>
    <property type="evidence" value="ECO:0007669"/>
    <property type="project" value="UniProtKB-KW"/>
</dbReference>
<dbReference type="InterPro" id="IPR000276">
    <property type="entry name" value="GPCR_Rhodpsn"/>
</dbReference>
<dbReference type="InterPro" id="IPR050569">
    <property type="entry name" value="TAAR"/>
</dbReference>
<keyword evidence="5" id="KW-0297">G-protein coupled receptor</keyword>
<gene>
    <name evidence="11" type="ORF">GSLYS_00018993001</name>
</gene>
<dbReference type="PANTHER" id="PTHR24249">
    <property type="entry name" value="HISTAMINE RECEPTOR-RELATED G-PROTEIN COUPLED RECEPTOR"/>
    <property type="match status" value="1"/>
</dbReference>
<keyword evidence="12" id="KW-1185">Reference proteome</keyword>
<keyword evidence="2" id="KW-1003">Cell membrane</keyword>
<comment type="subcellular location">
    <subcellularLocation>
        <location evidence="1">Cell membrane</location>
        <topology evidence="1">Multi-pass membrane protein</topology>
    </subcellularLocation>
</comment>
<evidence type="ECO:0000256" key="3">
    <source>
        <dbReference type="ARBA" id="ARBA00022692"/>
    </source>
</evidence>
<evidence type="ECO:0000256" key="9">
    <source>
        <dbReference type="SAM" id="Phobius"/>
    </source>
</evidence>
<feature type="domain" description="G-protein coupled receptors family 1 profile" evidence="10">
    <location>
        <begin position="11"/>
        <end position="126"/>
    </location>
</feature>
<protein>
    <recommendedName>
        <fullName evidence="10">G-protein coupled receptors family 1 profile domain-containing protein</fullName>
    </recommendedName>
</protein>
<evidence type="ECO:0000256" key="4">
    <source>
        <dbReference type="ARBA" id="ARBA00022989"/>
    </source>
</evidence>
<keyword evidence="8" id="KW-0807">Transducer</keyword>
<organism evidence="11 12">
    <name type="scientific">Lymnaea stagnalis</name>
    <name type="common">Great pond snail</name>
    <name type="synonym">Helix stagnalis</name>
    <dbReference type="NCBI Taxonomy" id="6523"/>
    <lineage>
        <taxon>Eukaryota</taxon>
        <taxon>Metazoa</taxon>
        <taxon>Spiralia</taxon>
        <taxon>Lophotrochozoa</taxon>
        <taxon>Mollusca</taxon>
        <taxon>Gastropoda</taxon>
        <taxon>Heterobranchia</taxon>
        <taxon>Euthyneura</taxon>
        <taxon>Panpulmonata</taxon>
        <taxon>Hygrophila</taxon>
        <taxon>Lymnaeoidea</taxon>
        <taxon>Lymnaeidae</taxon>
        <taxon>Lymnaea</taxon>
    </lineage>
</organism>
<dbReference type="GO" id="GO:0005886">
    <property type="term" value="C:plasma membrane"/>
    <property type="evidence" value="ECO:0007669"/>
    <property type="project" value="UniProtKB-SubCell"/>
</dbReference>
<accession>A0AAV2IHB6</accession>
<evidence type="ECO:0000256" key="2">
    <source>
        <dbReference type="ARBA" id="ARBA00022475"/>
    </source>
</evidence>
<dbReference type="Proteomes" id="UP001497497">
    <property type="component" value="Unassembled WGS sequence"/>
</dbReference>
<evidence type="ECO:0000256" key="5">
    <source>
        <dbReference type="ARBA" id="ARBA00023040"/>
    </source>
</evidence>
<evidence type="ECO:0000256" key="6">
    <source>
        <dbReference type="ARBA" id="ARBA00023136"/>
    </source>
</evidence>
<comment type="caution">
    <text evidence="11">The sequence shown here is derived from an EMBL/GenBank/DDBJ whole genome shotgun (WGS) entry which is preliminary data.</text>
</comment>
<evidence type="ECO:0000313" key="12">
    <source>
        <dbReference type="Proteomes" id="UP001497497"/>
    </source>
</evidence>
<evidence type="ECO:0000256" key="7">
    <source>
        <dbReference type="ARBA" id="ARBA00023170"/>
    </source>
</evidence>
<dbReference type="CDD" id="cd00637">
    <property type="entry name" value="7tm_classA_rhodopsin-like"/>
    <property type="match status" value="1"/>
</dbReference>
<name>A0AAV2IHB6_LYMST</name>
<reference evidence="11 12" key="1">
    <citation type="submission" date="2024-04" db="EMBL/GenBank/DDBJ databases">
        <authorList>
            <consortium name="Genoscope - CEA"/>
            <person name="William W."/>
        </authorList>
    </citation>
    <scope>NUCLEOTIDE SEQUENCE [LARGE SCALE GENOMIC DNA]</scope>
</reference>
<feature type="non-terminal residue" evidence="11">
    <location>
        <position position="126"/>
    </location>
</feature>
<dbReference type="AlphaFoldDB" id="A0AAV2IHB6"/>
<proteinExistence type="predicted"/>
<evidence type="ECO:0000313" key="11">
    <source>
        <dbReference type="EMBL" id="CAL1545510.1"/>
    </source>
</evidence>
<dbReference type="InterPro" id="IPR017452">
    <property type="entry name" value="GPCR_Rhodpsn_7TM"/>
</dbReference>
<keyword evidence="7" id="KW-0675">Receptor</keyword>
<dbReference type="SUPFAM" id="SSF81321">
    <property type="entry name" value="Family A G protein-coupled receptor-like"/>
    <property type="match status" value="1"/>
</dbReference>
<feature type="transmembrane region" description="Helical" evidence="9">
    <location>
        <begin position="108"/>
        <end position="125"/>
    </location>
</feature>
<evidence type="ECO:0000259" key="10">
    <source>
        <dbReference type="PROSITE" id="PS50262"/>
    </source>
</evidence>
<sequence>MWVFCGVGLPANVLIIATISRFQAGGPASFLLCFLTVVDSAALVAKLMETNIVAYHGQLGGIGCRIIDVPFRTLSAIRNWTVVVICAERCVAVCKPFKRNVWISKQRCKIIVSLISILLTLFVVSI</sequence>
<keyword evidence="4 9" id="KW-1133">Transmembrane helix</keyword>
<keyword evidence="6 9" id="KW-0472">Membrane</keyword>
<evidence type="ECO:0000256" key="1">
    <source>
        <dbReference type="ARBA" id="ARBA00004651"/>
    </source>
</evidence>
<keyword evidence="3 9" id="KW-0812">Transmembrane</keyword>